<evidence type="ECO:0000256" key="6">
    <source>
        <dbReference type="ARBA" id="ARBA00022741"/>
    </source>
</evidence>
<organism evidence="14 15">
    <name type="scientific">Desulfurobacterium atlanticum</name>
    <dbReference type="NCBI Taxonomy" id="240169"/>
    <lineage>
        <taxon>Bacteria</taxon>
        <taxon>Pseudomonadati</taxon>
        <taxon>Aquificota</taxon>
        <taxon>Aquificia</taxon>
        <taxon>Desulfurobacteriales</taxon>
        <taxon>Desulfurobacteriaceae</taxon>
        <taxon>Desulfurobacterium</taxon>
    </lineage>
</organism>
<dbReference type="GO" id="GO:0005524">
    <property type="term" value="F:ATP binding"/>
    <property type="evidence" value="ECO:0007669"/>
    <property type="project" value="UniProtKB-UniRule"/>
</dbReference>
<keyword evidence="4 12" id="KW-0808">Transferase</keyword>
<comment type="function">
    <text evidence="11 12">Phosphorylation of dTMP to form dTDP in both de novo and salvage pathways of dTTP synthesis.</text>
</comment>
<evidence type="ECO:0000256" key="3">
    <source>
        <dbReference type="ARBA" id="ARBA00017144"/>
    </source>
</evidence>
<dbReference type="InterPro" id="IPR018094">
    <property type="entry name" value="Thymidylate_kinase"/>
</dbReference>
<comment type="similarity">
    <text evidence="1 12">Belongs to the thymidylate kinase family.</text>
</comment>
<evidence type="ECO:0000259" key="13">
    <source>
        <dbReference type="Pfam" id="PF02223"/>
    </source>
</evidence>
<dbReference type="EC" id="2.7.4.9" evidence="2 12"/>
<feature type="domain" description="Thymidylate kinase-like" evidence="13">
    <location>
        <begin position="5"/>
        <end position="191"/>
    </location>
</feature>
<evidence type="ECO:0000256" key="1">
    <source>
        <dbReference type="ARBA" id="ARBA00009776"/>
    </source>
</evidence>
<dbReference type="GO" id="GO:0006233">
    <property type="term" value="P:dTDP biosynthetic process"/>
    <property type="evidence" value="ECO:0007669"/>
    <property type="project" value="InterPro"/>
</dbReference>
<dbReference type="GO" id="GO:0004798">
    <property type="term" value="F:dTMP kinase activity"/>
    <property type="evidence" value="ECO:0007669"/>
    <property type="project" value="UniProtKB-UniRule"/>
</dbReference>
<gene>
    <name evidence="12" type="primary">tmk</name>
    <name evidence="14" type="ORF">SAMN06265340_1129</name>
</gene>
<dbReference type="CDD" id="cd01672">
    <property type="entry name" value="TMPK"/>
    <property type="match status" value="1"/>
</dbReference>
<evidence type="ECO:0000256" key="2">
    <source>
        <dbReference type="ARBA" id="ARBA00012980"/>
    </source>
</evidence>
<dbReference type="PANTHER" id="PTHR10344:SF4">
    <property type="entry name" value="UMP-CMP KINASE 2, MITOCHONDRIAL"/>
    <property type="match status" value="1"/>
</dbReference>
<dbReference type="PANTHER" id="PTHR10344">
    <property type="entry name" value="THYMIDYLATE KINASE"/>
    <property type="match status" value="1"/>
</dbReference>
<accession>A0A238ZTV9</accession>
<evidence type="ECO:0000256" key="10">
    <source>
        <dbReference type="ARBA" id="ARBA00048743"/>
    </source>
</evidence>
<dbReference type="RefSeq" id="WP_089323489.1">
    <property type="nucleotide sequence ID" value="NZ_FZOB01000012.1"/>
</dbReference>
<evidence type="ECO:0000313" key="15">
    <source>
        <dbReference type="Proteomes" id="UP000198405"/>
    </source>
</evidence>
<dbReference type="Gene3D" id="3.40.50.300">
    <property type="entry name" value="P-loop containing nucleotide triphosphate hydrolases"/>
    <property type="match status" value="1"/>
</dbReference>
<evidence type="ECO:0000256" key="12">
    <source>
        <dbReference type="HAMAP-Rule" id="MF_00165"/>
    </source>
</evidence>
<evidence type="ECO:0000256" key="4">
    <source>
        <dbReference type="ARBA" id="ARBA00022679"/>
    </source>
</evidence>
<evidence type="ECO:0000256" key="8">
    <source>
        <dbReference type="ARBA" id="ARBA00022840"/>
    </source>
</evidence>
<keyword evidence="7 12" id="KW-0418">Kinase</keyword>
<evidence type="ECO:0000313" key="14">
    <source>
        <dbReference type="EMBL" id="SNR86775.1"/>
    </source>
</evidence>
<dbReference type="HAMAP" id="MF_00165">
    <property type="entry name" value="Thymidylate_kinase"/>
    <property type="match status" value="1"/>
</dbReference>
<dbReference type="AlphaFoldDB" id="A0A238ZTV9"/>
<keyword evidence="8 12" id="KW-0067">ATP-binding</keyword>
<name>A0A238ZTV9_9BACT</name>
<evidence type="ECO:0000256" key="5">
    <source>
        <dbReference type="ARBA" id="ARBA00022727"/>
    </source>
</evidence>
<comment type="catalytic activity">
    <reaction evidence="10 12">
        <text>dTMP + ATP = dTDP + ADP</text>
        <dbReference type="Rhea" id="RHEA:13517"/>
        <dbReference type="ChEBI" id="CHEBI:30616"/>
        <dbReference type="ChEBI" id="CHEBI:58369"/>
        <dbReference type="ChEBI" id="CHEBI:63528"/>
        <dbReference type="ChEBI" id="CHEBI:456216"/>
        <dbReference type="EC" id="2.7.4.9"/>
    </reaction>
</comment>
<reference evidence="15" key="1">
    <citation type="submission" date="2017-06" db="EMBL/GenBank/DDBJ databases">
        <authorList>
            <person name="Varghese N."/>
            <person name="Submissions S."/>
        </authorList>
    </citation>
    <scope>NUCLEOTIDE SEQUENCE [LARGE SCALE GENOMIC DNA]</scope>
    <source>
        <strain evidence="15">DSM 15668</strain>
    </source>
</reference>
<dbReference type="OrthoDB" id="9774907at2"/>
<proteinExistence type="inferred from homology"/>
<dbReference type="SUPFAM" id="SSF52540">
    <property type="entry name" value="P-loop containing nucleoside triphosphate hydrolases"/>
    <property type="match status" value="1"/>
</dbReference>
<dbReference type="NCBIfam" id="TIGR00041">
    <property type="entry name" value="DTMP_kinase"/>
    <property type="match status" value="1"/>
</dbReference>
<dbReference type="GO" id="GO:0006235">
    <property type="term" value="P:dTTP biosynthetic process"/>
    <property type="evidence" value="ECO:0007669"/>
    <property type="project" value="UniProtKB-UniRule"/>
</dbReference>
<dbReference type="GO" id="GO:0006227">
    <property type="term" value="P:dUDP biosynthetic process"/>
    <property type="evidence" value="ECO:0007669"/>
    <property type="project" value="TreeGrafter"/>
</dbReference>
<dbReference type="Proteomes" id="UP000198405">
    <property type="component" value="Unassembled WGS sequence"/>
</dbReference>
<sequence length="204" mass="23378">MFITFEGIEGSGKTTQAKLLYQWLIDSGKEALFTREPGGTPAAEEIREFILTEREEPFPENAELFLYMAARSFHVENFIKPALENGTTVISDRFSDATIAYQGFGRGIPVEKIEYLNSIATKGLKPNITFLIDIPVEEGLRRIKKRKLDRIEKEAVEFHQRVREGYLQIAKREPDRVVVIDGRKKVEEIFEIIKTTIERKADAV</sequence>
<dbReference type="FunFam" id="3.40.50.300:FF:000225">
    <property type="entry name" value="Thymidylate kinase"/>
    <property type="match status" value="1"/>
</dbReference>
<protein>
    <recommendedName>
        <fullName evidence="3 12">Thymidylate kinase</fullName>
        <ecNumber evidence="2 12">2.7.4.9</ecNumber>
    </recommendedName>
    <alternativeName>
        <fullName evidence="9 12">dTMP kinase</fullName>
    </alternativeName>
</protein>
<dbReference type="InterPro" id="IPR027417">
    <property type="entry name" value="P-loop_NTPase"/>
</dbReference>
<keyword evidence="6 12" id="KW-0547">Nucleotide-binding</keyword>
<evidence type="ECO:0000256" key="11">
    <source>
        <dbReference type="ARBA" id="ARBA00057735"/>
    </source>
</evidence>
<dbReference type="InterPro" id="IPR039430">
    <property type="entry name" value="Thymidylate_kin-like_dom"/>
</dbReference>
<keyword evidence="5 12" id="KW-0545">Nucleotide biosynthesis</keyword>
<dbReference type="Pfam" id="PF02223">
    <property type="entry name" value="Thymidylate_kin"/>
    <property type="match status" value="1"/>
</dbReference>
<feature type="binding site" evidence="12">
    <location>
        <begin position="7"/>
        <end position="14"/>
    </location>
    <ligand>
        <name>ATP</name>
        <dbReference type="ChEBI" id="CHEBI:30616"/>
    </ligand>
</feature>
<evidence type="ECO:0000256" key="7">
    <source>
        <dbReference type="ARBA" id="ARBA00022777"/>
    </source>
</evidence>
<keyword evidence="15" id="KW-1185">Reference proteome</keyword>
<evidence type="ECO:0000256" key="9">
    <source>
        <dbReference type="ARBA" id="ARBA00029962"/>
    </source>
</evidence>
<dbReference type="GO" id="GO:0005829">
    <property type="term" value="C:cytosol"/>
    <property type="evidence" value="ECO:0007669"/>
    <property type="project" value="TreeGrafter"/>
</dbReference>
<dbReference type="EMBL" id="FZOB01000012">
    <property type="protein sequence ID" value="SNR86775.1"/>
    <property type="molecule type" value="Genomic_DNA"/>
</dbReference>